<dbReference type="Proteomes" id="UP001241758">
    <property type="component" value="Unassembled WGS sequence"/>
</dbReference>
<comment type="caution">
    <text evidence="1">The sequence shown here is derived from an EMBL/GenBank/DDBJ whole genome shotgun (WGS) entry which is preliminary data.</text>
</comment>
<reference evidence="1 2" key="1">
    <citation type="submission" date="2023-05" db="EMBL/GenBank/DDBJ databases">
        <title>Actinoplanes sp. NEAU-A12 genome sequencing.</title>
        <authorList>
            <person name="Wang Z.-S."/>
        </authorList>
    </citation>
    <scope>NUCLEOTIDE SEQUENCE [LARGE SCALE GENOMIC DNA]</scope>
    <source>
        <strain evidence="1 2">NEAU-A12</strain>
    </source>
</reference>
<organism evidence="1 2">
    <name type="scientific">Actinoplanes sandaracinus</name>
    <dbReference type="NCBI Taxonomy" id="3045177"/>
    <lineage>
        <taxon>Bacteria</taxon>
        <taxon>Bacillati</taxon>
        <taxon>Actinomycetota</taxon>
        <taxon>Actinomycetes</taxon>
        <taxon>Micromonosporales</taxon>
        <taxon>Micromonosporaceae</taxon>
        <taxon>Actinoplanes</taxon>
    </lineage>
</organism>
<dbReference type="RefSeq" id="WP_282761180.1">
    <property type="nucleotide sequence ID" value="NZ_JASCTH010000010.1"/>
</dbReference>
<dbReference type="EMBL" id="JASCTH010000010">
    <property type="protein sequence ID" value="MDI6100424.1"/>
    <property type="molecule type" value="Genomic_DNA"/>
</dbReference>
<evidence type="ECO:0000313" key="1">
    <source>
        <dbReference type="EMBL" id="MDI6100424.1"/>
    </source>
</evidence>
<gene>
    <name evidence="1" type="ORF">QLQ12_17590</name>
</gene>
<evidence type="ECO:0000313" key="2">
    <source>
        <dbReference type="Proteomes" id="UP001241758"/>
    </source>
</evidence>
<name>A0ABT6WL16_9ACTN</name>
<proteinExistence type="predicted"/>
<sequence>MADSCCFSRSTSAARAFLSPARRIVRHGTHILTGLGGDAPTILGRVSEQSGRFPLLPR</sequence>
<accession>A0ABT6WL16</accession>
<keyword evidence="2" id="KW-1185">Reference proteome</keyword>
<protein>
    <submittedName>
        <fullName evidence="1">Uncharacterized protein</fullName>
    </submittedName>
</protein>